<dbReference type="EMBL" id="RZGK01000005">
    <property type="protein sequence ID" value="KAF9699040.1"/>
    <property type="molecule type" value="Genomic_DNA"/>
</dbReference>
<feature type="compositionally biased region" description="Basic and acidic residues" evidence="1">
    <location>
        <begin position="402"/>
        <end position="414"/>
    </location>
</feature>
<feature type="compositionally biased region" description="Basic and acidic residues" evidence="1">
    <location>
        <begin position="59"/>
        <end position="68"/>
    </location>
</feature>
<dbReference type="Proteomes" id="UP000651452">
    <property type="component" value="Unassembled WGS sequence"/>
</dbReference>
<proteinExistence type="predicted"/>
<feature type="region of interest" description="Disordered" evidence="1">
    <location>
        <begin position="147"/>
        <end position="497"/>
    </location>
</feature>
<dbReference type="OrthoDB" id="5425130at2759"/>
<feature type="compositionally biased region" description="Low complexity" evidence="1">
    <location>
        <begin position="487"/>
        <end position="496"/>
    </location>
</feature>
<organism evidence="2 3">
    <name type="scientific">Ascochyta lentis</name>
    <dbReference type="NCBI Taxonomy" id="205686"/>
    <lineage>
        <taxon>Eukaryota</taxon>
        <taxon>Fungi</taxon>
        <taxon>Dikarya</taxon>
        <taxon>Ascomycota</taxon>
        <taxon>Pezizomycotina</taxon>
        <taxon>Dothideomycetes</taxon>
        <taxon>Pleosporomycetidae</taxon>
        <taxon>Pleosporales</taxon>
        <taxon>Pleosporineae</taxon>
        <taxon>Didymellaceae</taxon>
        <taxon>Ascochyta</taxon>
    </lineage>
</organism>
<reference evidence="2" key="2">
    <citation type="submission" date="2020-09" db="EMBL/GenBank/DDBJ databases">
        <title>Reference genome assembly for Australian Ascochyta lentis isolate Al4.</title>
        <authorList>
            <person name="Lee R.C."/>
            <person name="Farfan-Caceres L.M."/>
            <person name="Debler J.W."/>
            <person name="Williams A.H."/>
            <person name="Henares B.M."/>
        </authorList>
    </citation>
    <scope>NUCLEOTIDE SEQUENCE</scope>
    <source>
        <strain evidence="2">Al4</strain>
    </source>
</reference>
<keyword evidence="3" id="KW-1185">Reference proteome</keyword>
<feature type="compositionally biased region" description="Low complexity" evidence="1">
    <location>
        <begin position="386"/>
        <end position="401"/>
    </location>
</feature>
<reference evidence="2" key="1">
    <citation type="submission" date="2018-12" db="EMBL/GenBank/DDBJ databases">
        <authorList>
            <person name="Syme R.A."/>
            <person name="Farfan-Caceres L."/>
            <person name="Lichtenzveig J."/>
        </authorList>
    </citation>
    <scope>NUCLEOTIDE SEQUENCE</scope>
    <source>
        <strain evidence="2">Al4</strain>
    </source>
</reference>
<comment type="caution">
    <text evidence="2">The sequence shown here is derived from an EMBL/GenBank/DDBJ whole genome shotgun (WGS) entry which is preliminary data.</text>
</comment>
<feature type="compositionally biased region" description="Acidic residues" evidence="1">
    <location>
        <begin position="615"/>
        <end position="627"/>
    </location>
</feature>
<name>A0A8H7ML58_9PLEO</name>
<feature type="region of interest" description="Disordered" evidence="1">
    <location>
        <begin position="36"/>
        <end position="117"/>
    </location>
</feature>
<feature type="compositionally biased region" description="Polar residues" evidence="1">
    <location>
        <begin position="188"/>
        <end position="205"/>
    </location>
</feature>
<evidence type="ECO:0000313" key="2">
    <source>
        <dbReference type="EMBL" id="KAF9699040.1"/>
    </source>
</evidence>
<feature type="compositionally biased region" description="Polar residues" evidence="1">
    <location>
        <begin position="423"/>
        <end position="443"/>
    </location>
</feature>
<feature type="compositionally biased region" description="Low complexity" evidence="1">
    <location>
        <begin position="99"/>
        <end position="114"/>
    </location>
</feature>
<dbReference type="AlphaFoldDB" id="A0A8H7ML58"/>
<feature type="compositionally biased region" description="Basic and acidic residues" evidence="1">
    <location>
        <begin position="178"/>
        <end position="187"/>
    </location>
</feature>
<protein>
    <submittedName>
        <fullName evidence="2">Uncharacterized protein</fullName>
    </submittedName>
</protein>
<accession>A0A8H7ML58</accession>
<evidence type="ECO:0000256" key="1">
    <source>
        <dbReference type="SAM" id="MobiDB-lite"/>
    </source>
</evidence>
<feature type="compositionally biased region" description="Basic and acidic residues" evidence="1">
    <location>
        <begin position="635"/>
        <end position="652"/>
    </location>
</feature>
<sequence length="652" mass="70959">MTGVVAQQAALVAPSSRQDVVSELLDDYTYEMYDSEDMSPKSTLAPAFKELPAPPPRADSLRDPKAEAIQRMNTKFQLREDEESSESSHSSRNGSLDQTPRTRITSRSLSRSGTPPSLNLFVSNGATAHIPPIPLVYPPVKSIPSSIAPNSKELPPPPPERSIKRKEVQAQTRGHQPSKSELERNDSFHSQSEGRASDGGSSETSGAAPPVKRKAVPGAGVKKFVSLFELNNGPRGGKPAPAPTSAPREVNGDQEMGTSHSSKATTSKIPIRNGVATSNRLPPTPPEEKSVPSPPSKAFVGAGLPSNPHTKQPMSPLHARGKSSTGFNILKAQRPAPPIPTMRKEITTPEMTPSPTLKPEIRIDTDISPMKPLPPPTERRRPFSYEGPSGQQQGSPKQPEPSQKEAEQIKEGEPKQLAAHPTVAQSAPTPPAQTSFPLRTTSLDPPEPSPSVRPSTAPAPQSTFEATHPSLPAYTFPSTVPEEEEATTSSTPTEAPFIPLTQHSIPLSITLIPQITASQLSCYTRHATTIWSNNVFQPMGCMVCHANEKDRKWMCTWCQLRICRGCSEVLRALPGRQLGRLLDVRREEEEEAAEREREREAQGGVTERNPTVLVEDVDLDEDEDTYDGEGMSGEETERGRSMVRVDSREREQ</sequence>
<gene>
    <name evidence="2" type="ORF">EKO04_003082</name>
</gene>
<feature type="compositionally biased region" description="Polar residues" evidence="1">
    <location>
        <begin position="452"/>
        <end position="465"/>
    </location>
</feature>
<evidence type="ECO:0000313" key="3">
    <source>
        <dbReference type="Proteomes" id="UP000651452"/>
    </source>
</evidence>
<feature type="region of interest" description="Disordered" evidence="1">
    <location>
        <begin position="592"/>
        <end position="652"/>
    </location>
</feature>
<feature type="compositionally biased region" description="Polar residues" evidence="1">
    <location>
        <begin position="256"/>
        <end position="268"/>
    </location>
</feature>